<proteinExistence type="predicted"/>
<sequence length="110" mass="11814">LAAAKHVEGSIPASELHVPEYDLAYLGGNCPVQAEGTIKEKAFYFRARGDRWSLSIGADPIGAPEWTHVEICGAAFEAGWMDEDEAQEYLERALALYAAGRPGAQLPPVG</sequence>
<protein>
    <submittedName>
        <fullName evidence="1">Uncharacterized protein</fullName>
    </submittedName>
</protein>
<gene>
    <name evidence="1" type="ORF">LCGC14_2750270</name>
</gene>
<name>A0A0F9BTL4_9ZZZZ</name>
<dbReference type="EMBL" id="LAZR01050270">
    <property type="protein sequence ID" value="KKK87731.1"/>
    <property type="molecule type" value="Genomic_DNA"/>
</dbReference>
<evidence type="ECO:0000313" key="1">
    <source>
        <dbReference type="EMBL" id="KKK87731.1"/>
    </source>
</evidence>
<accession>A0A0F9BTL4</accession>
<dbReference type="AlphaFoldDB" id="A0A0F9BTL4"/>
<feature type="non-terminal residue" evidence="1">
    <location>
        <position position="1"/>
    </location>
</feature>
<comment type="caution">
    <text evidence="1">The sequence shown here is derived from an EMBL/GenBank/DDBJ whole genome shotgun (WGS) entry which is preliminary data.</text>
</comment>
<reference evidence="1" key="1">
    <citation type="journal article" date="2015" name="Nature">
        <title>Complex archaea that bridge the gap between prokaryotes and eukaryotes.</title>
        <authorList>
            <person name="Spang A."/>
            <person name="Saw J.H."/>
            <person name="Jorgensen S.L."/>
            <person name="Zaremba-Niedzwiedzka K."/>
            <person name="Martijn J."/>
            <person name="Lind A.E."/>
            <person name="van Eijk R."/>
            <person name="Schleper C."/>
            <person name="Guy L."/>
            <person name="Ettema T.J."/>
        </authorList>
    </citation>
    <scope>NUCLEOTIDE SEQUENCE</scope>
</reference>
<organism evidence="1">
    <name type="scientific">marine sediment metagenome</name>
    <dbReference type="NCBI Taxonomy" id="412755"/>
    <lineage>
        <taxon>unclassified sequences</taxon>
        <taxon>metagenomes</taxon>
        <taxon>ecological metagenomes</taxon>
    </lineage>
</organism>